<feature type="compositionally biased region" description="Basic and acidic residues" evidence="1">
    <location>
        <begin position="72"/>
        <end position="84"/>
    </location>
</feature>
<reference evidence="2" key="1">
    <citation type="journal article" date="2011" name="Plant Physiol.">
        <title>Comprehensive sequence analysis of 24,783 barley full-length cDNAs derived from 12 clone libraries.</title>
        <authorList>
            <person name="Matsumoto T."/>
            <person name="Tanaka T."/>
            <person name="Sakai H."/>
            <person name="Amano N."/>
            <person name="Kanamori H."/>
            <person name="Kurita K."/>
            <person name="Kikuta A."/>
            <person name="Kamiya K."/>
            <person name="Yamamoto M."/>
            <person name="Ikawa H."/>
            <person name="Fujii N."/>
            <person name="Hori K."/>
            <person name="Itoh T."/>
            <person name="Sato K."/>
        </authorList>
    </citation>
    <scope>NUCLEOTIDE SEQUENCE</scope>
    <source>
        <tissue evidence="2">Shoot</tissue>
    </source>
</reference>
<accession>F2DCR5</accession>
<dbReference type="EMBL" id="AK361682">
    <property type="protein sequence ID" value="BAJ92886.1"/>
    <property type="molecule type" value="mRNA"/>
</dbReference>
<organism evidence="2">
    <name type="scientific">Hordeum vulgare subsp. vulgare</name>
    <name type="common">Domesticated barley</name>
    <dbReference type="NCBI Taxonomy" id="112509"/>
    <lineage>
        <taxon>Eukaryota</taxon>
        <taxon>Viridiplantae</taxon>
        <taxon>Streptophyta</taxon>
        <taxon>Embryophyta</taxon>
        <taxon>Tracheophyta</taxon>
        <taxon>Spermatophyta</taxon>
        <taxon>Magnoliopsida</taxon>
        <taxon>Liliopsida</taxon>
        <taxon>Poales</taxon>
        <taxon>Poaceae</taxon>
        <taxon>BOP clade</taxon>
        <taxon>Pooideae</taxon>
        <taxon>Triticodae</taxon>
        <taxon>Triticeae</taxon>
        <taxon>Hordeinae</taxon>
        <taxon>Hordeum</taxon>
    </lineage>
</organism>
<evidence type="ECO:0000256" key="1">
    <source>
        <dbReference type="SAM" id="MobiDB-lite"/>
    </source>
</evidence>
<feature type="compositionally biased region" description="Gly residues" evidence="1">
    <location>
        <begin position="40"/>
        <end position="69"/>
    </location>
</feature>
<feature type="non-terminal residue" evidence="2">
    <location>
        <position position="1"/>
    </location>
</feature>
<sequence>TSLFPSYERVVYRVSEACLMGWIAAPRDGQADEAVRHGGGRGGGGDGGGRGRGGGGDRWVGLGSAGAGDGRPAWRAEGGGDRGGGRGGAGLPRHLRQRRLRGRYGVPRARGPRPELVSALTFSLFCRGRLLFPRCYQGGHLFRYSQLTSVGSH</sequence>
<name>F2DCR5_HORVV</name>
<protein>
    <submittedName>
        <fullName evidence="2">Predicted protein</fullName>
    </submittedName>
</protein>
<feature type="region of interest" description="Disordered" evidence="1">
    <location>
        <begin position="33"/>
        <end position="94"/>
    </location>
</feature>
<proteinExistence type="evidence at transcript level"/>
<dbReference type="AlphaFoldDB" id="F2DCR5"/>
<evidence type="ECO:0000313" key="2">
    <source>
        <dbReference type="EMBL" id="BAJ92886.1"/>
    </source>
</evidence>